<keyword evidence="1" id="KW-0812">Transmembrane</keyword>
<organism evidence="3 4">
    <name type="scientific">Pythium oligandrum</name>
    <name type="common">Mycoparasitic fungus</name>
    <dbReference type="NCBI Taxonomy" id="41045"/>
    <lineage>
        <taxon>Eukaryota</taxon>
        <taxon>Sar</taxon>
        <taxon>Stramenopiles</taxon>
        <taxon>Oomycota</taxon>
        <taxon>Peronosporomycetes</taxon>
        <taxon>Pythiales</taxon>
        <taxon>Pythiaceae</taxon>
        <taxon>Pythium</taxon>
    </lineage>
</organism>
<dbReference type="PANTHER" id="PTHR44329">
    <property type="entry name" value="SERINE/THREONINE-PROTEIN KINASE TNNI3K-RELATED"/>
    <property type="match status" value="1"/>
</dbReference>
<proteinExistence type="predicted"/>
<protein>
    <recommendedName>
        <fullName evidence="2">Protein kinase domain-containing protein</fullName>
    </recommendedName>
</protein>
<dbReference type="SUPFAM" id="SSF56112">
    <property type="entry name" value="Protein kinase-like (PK-like)"/>
    <property type="match status" value="2"/>
</dbReference>
<evidence type="ECO:0000259" key="2">
    <source>
        <dbReference type="PROSITE" id="PS50011"/>
    </source>
</evidence>
<feature type="transmembrane region" description="Helical" evidence="1">
    <location>
        <begin position="812"/>
        <end position="831"/>
    </location>
</feature>
<keyword evidence="1" id="KW-0472">Membrane</keyword>
<evidence type="ECO:0000313" key="3">
    <source>
        <dbReference type="EMBL" id="TMW58369.1"/>
    </source>
</evidence>
<evidence type="ECO:0000313" key="4">
    <source>
        <dbReference type="Proteomes" id="UP000794436"/>
    </source>
</evidence>
<feature type="domain" description="Protein kinase" evidence="2">
    <location>
        <begin position="873"/>
        <end position="1155"/>
    </location>
</feature>
<name>A0A8K1C8E7_PYTOL</name>
<accession>A0A8K1C8E7</accession>
<dbReference type="OrthoDB" id="4062651at2759"/>
<dbReference type="AlphaFoldDB" id="A0A8K1C8E7"/>
<dbReference type="Gene3D" id="1.10.510.10">
    <property type="entry name" value="Transferase(Phosphotransferase) domain 1"/>
    <property type="match status" value="1"/>
</dbReference>
<reference evidence="3" key="1">
    <citation type="submission" date="2019-03" db="EMBL/GenBank/DDBJ databases">
        <title>Long read genome sequence of the mycoparasitic Pythium oligandrum ATCC 38472 isolated from sugarbeet rhizosphere.</title>
        <authorList>
            <person name="Gaulin E."/>
        </authorList>
    </citation>
    <scope>NUCLEOTIDE SEQUENCE</scope>
    <source>
        <strain evidence="3">ATCC 38472_TT</strain>
    </source>
</reference>
<dbReference type="InterPro" id="IPR000719">
    <property type="entry name" value="Prot_kinase_dom"/>
</dbReference>
<dbReference type="InterPro" id="IPR011009">
    <property type="entry name" value="Kinase-like_dom_sf"/>
</dbReference>
<dbReference type="InterPro" id="IPR051681">
    <property type="entry name" value="Ser/Thr_Kinases-Pseudokinases"/>
</dbReference>
<sequence>MSEPYATYMSSEKRQRKHHGITLVDLWDYSTMNLNALPHADELEKLLLRPLPFRLQLRDEKVAANISDPTARLVECSDLSTIIDTILLECAIPRTRSGSWQGLYDAFFRLPQHICAAKLKNFSFRWNRGDNIDPSTDRPHMLAVYDGLVLLRGEEVENLLDPGVYLSSGPLTRKMRKWNSLFYGNLPYTLGCDQVFYNLAFFMKAMGTLHKRTRSCPLVPYEPFAKDTCTIELMDDVIKRTRHSLQEENVDRLVDIYTNLREVERQAKERTHLQTVRKMERQSRGVVVYLEPVGCTRIPATIDEVTEWVRAMLTALKHWHGRNLCHGDVQWRNIVYAPVDGPGYWVLIDMDESYPPDNWNHKCSDEKLRFQHDLFQLGELLASVMPGLVSSSSAQVPIHLQGVEKMLLNALTDPSLTAERVLELLDGETDQTPLSIEKLADTNRTLTAQNLGIEEVAHVPDVDTLVLSFNTIRNISDLSTDAPSLKKLVLISNGLASLENITLPLMLGDLDLSYNPLGALPALNDSLPLQKLTLTNASISSMKDSSLPSSLETLTLTKNLIKSFDDVSLPPEVTSVDLSFNQLSSFDGFELPASVTDRFLGGNHFTSLKGMNVTSDVSILYLHDMALSTLDNVTFPDTVTALSLRNCSLTDIKNAKLPNELVFLDISDNKLSVLPTELPNSLQAITATDNQFTELVKIQFPVSVIKLEFGGNKISKVKGVRFPWSLDTANFGDHVITEFELRYSDFVMFQQSKTLNATVRQATCSNTAAQKGSYGDSTLCVLPDDVFATLYEGGAPVAATDSSGSSSNSTTWIVAVVVSVLVALGIVAFFLKRKGNFRRWLTTTGYTAGTFRSDDLDAPDPSLHKYRIPTNEIKIQKAFAKGGFGIVYLATYQAQDVVVKKILPEKASNDKVLRGFLDEILLFSTLDHAKITKFIGVSWNTLSDIAVVMEYMPGGDLSSLLNRQSGRPEVFDWFTSLLLPCKSQIALDVLEAVCYLHSFNPPIIHRDLKAKNVLLSEFYEAKLSDFGVSKEWRPDTMTAGIGTIAWIAPEMRQAFDSDVNMMVVLKVMNGEQRPELGPECPEQIRELGMQCLSYDQDKRPTAIGVYYHLRKLLMSFSSPTSRQAKEKALGSVASLSSDALKAPSEGSSDAFVVSA</sequence>
<dbReference type="InterPro" id="IPR032675">
    <property type="entry name" value="LRR_dom_sf"/>
</dbReference>
<keyword evidence="4" id="KW-1185">Reference proteome</keyword>
<dbReference type="Proteomes" id="UP000794436">
    <property type="component" value="Unassembled WGS sequence"/>
</dbReference>
<dbReference type="GO" id="GO:0005524">
    <property type="term" value="F:ATP binding"/>
    <property type="evidence" value="ECO:0007669"/>
    <property type="project" value="InterPro"/>
</dbReference>
<dbReference type="GO" id="GO:0004674">
    <property type="term" value="F:protein serine/threonine kinase activity"/>
    <property type="evidence" value="ECO:0007669"/>
    <property type="project" value="TreeGrafter"/>
</dbReference>
<dbReference type="EMBL" id="SPLM01000111">
    <property type="protein sequence ID" value="TMW58369.1"/>
    <property type="molecule type" value="Genomic_DNA"/>
</dbReference>
<dbReference type="Gene3D" id="3.80.10.10">
    <property type="entry name" value="Ribonuclease Inhibitor"/>
    <property type="match status" value="1"/>
</dbReference>
<dbReference type="PROSITE" id="PS00108">
    <property type="entry name" value="PROTEIN_KINASE_ST"/>
    <property type="match status" value="1"/>
</dbReference>
<dbReference type="Pfam" id="PF00069">
    <property type="entry name" value="Pkinase"/>
    <property type="match status" value="1"/>
</dbReference>
<dbReference type="InterPro" id="IPR008271">
    <property type="entry name" value="Ser/Thr_kinase_AS"/>
</dbReference>
<comment type="caution">
    <text evidence="3">The sequence shown here is derived from an EMBL/GenBank/DDBJ whole genome shotgun (WGS) entry which is preliminary data.</text>
</comment>
<evidence type="ECO:0000256" key="1">
    <source>
        <dbReference type="SAM" id="Phobius"/>
    </source>
</evidence>
<dbReference type="SMART" id="SM00364">
    <property type="entry name" value="LRR_BAC"/>
    <property type="match status" value="3"/>
</dbReference>
<gene>
    <name evidence="3" type="ORF">Poli38472_009928</name>
</gene>
<dbReference type="SUPFAM" id="SSF52058">
    <property type="entry name" value="L domain-like"/>
    <property type="match status" value="1"/>
</dbReference>
<dbReference type="PROSITE" id="PS50011">
    <property type="entry name" value="PROTEIN_KINASE_DOM"/>
    <property type="match status" value="1"/>
</dbReference>
<dbReference type="SMART" id="SM00220">
    <property type="entry name" value="S_TKc"/>
    <property type="match status" value="1"/>
</dbReference>
<dbReference type="PANTHER" id="PTHR44329:SF214">
    <property type="entry name" value="PROTEIN KINASE DOMAIN-CONTAINING PROTEIN"/>
    <property type="match status" value="1"/>
</dbReference>
<keyword evidence="1" id="KW-1133">Transmembrane helix</keyword>